<accession>A0A1G9Y2H7</accession>
<evidence type="ECO:0000313" key="7">
    <source>
        <dbReference type="EMBL" id="SDN03258.1"/>
    </source>
</evidence>
<dbReference type="SUPFAM" id="SSF69287">
    <property type="entry name" value="Urease metallochaperone UreE, N-terminal domain"/>
    <property type="match status" value="1"/>
</dbReference>
<name>A0A1G9Y2H7_9BACT</name>
<keyword evidence="4 5" id="KW-0143">Chaperone</keyword>
<reference evidence="7 8" key="1">
    <citation type="submission" date="2016-10" db="EMBL/GenBank/DDBJ databases">
        <authorList>
            <person name="de Groot N.N."/>
        </authorList>
    </citation>
    <scope>NUCLEOTIDE SEQUENCE [LARGE SCALE GENOMIC DNA]</scope>
    <source>
        <strain evidence="7 8">DSM 21668</strain>
    </source>
</reference>
<dbReference type="GO" id="GO:0005737">
    <property type="term" value="C:cytoplasm"/>
    <property type="evidence" value="ECO:0007669"/>
    <property type="project" value="UniProtKB-SubCell"/>
</dbReference>
<organism evidence="7 8">
    <name type="scientific">Siphonobacter aquaeclarae</name>
    <dbReference type="NCBI Taxonomy" id="563176"/>
    <lineage>
        <taxon>Bacteria</taxon>
        <taxon>Pseudomonadati</taxon>
        <taxon>Bacteroidota</taxon>
        <taxon>Cytophagia</taxon>
        <taxon>Cytophagales</taxon>
        <taxon>Cytophagaceae</taxon>
        <taxon>Siphonobacter</taxon>
    </lineage>
</organism>
<evidence type="ECO:0000256" key="5">
    <source>
        <dbReference type="HAMAP-Rule" id="MF_00822"/>
    </source>
</evidence>
<dbReference type="CDD" id="cd00571">
    <property type="entry name" value="UreE"/>
    <property type="match status" value="1"/>
</dbReference>
<dbReference type="InterPro" id="IPR036118">
    <property type="entry name" value="UreE_N_sf"/>
</dbReference>
<dbReference type="InterPro" id="IPR012406">
    <property type="entry name" value="UreE"/>
</dbReference>
<dbReference type="Pfam" id="PF02814">
    <property type="entry name" value="UreE_N"/>
    <property type="match status" value="1"/>
</dbReference>
<evidence type="ECO:0000259" key="6">
    <source>
        <dbReference type="SMART" id="SM00988"/>
    </source>
</evidence>
<dbReference type="GO" id="GO:0065003">
    <property type="term" value="P:protein-containing complex assembly"/>
    <property type="evidence" value="ECO:0007669"/>
    <property type="project" value="InterPro"/>
</dbReference>
<dbReference type="GO" id="GO:0051082">
    <property type="term" value="F:unfolded protein binding"/>
    <property type="evidence" value="ECO:0007669"/>
    <property type="project" value="UniProtKB-UniRule"/>
</dbReference>
<comment type="similarity">
    <text evidence="5">Belongs to the UreE family.</text>
</comment>
<proteinExistence type="inferred from homology"/>
<dbReference type="HAMAP" id="MF_00822">
    <property type="entry name" value="UreE"/>
    <property type="match status" value="1"/>
</dbReference>
<sequence length="164" mass="18931">MLVEAIIGTRSEWPGLETDWLELEWYETTRRIQRKKSNGGVELAIRLLKEGQRLKQDDVLVRDTQRLVAVHIRPCDAIVLRPQSLLEMGTVCYEIGNKHLPLFIQEDEVLMPYEDPMFRWLEASGYRPEKAERQLRNLLKSNVEPHAHGGGPSLFSRILNLGSN</sequence>
<dbReference type="RefSeq" id="WP_093208733.1">
    <property type="nucleotide sequence ID" value="NZ_FNGS01000012.1"/>
</dbReference>
<evidence type="ECO:0000256" key="3">
    <source>
        <dbReference type="ARBA" id="ARBA00022596"/>
    </source>
</evidence>
<evidence type="ECO:0000256" key="4">
    <source>
        <dbReference type="ARBA" id="ARBA00023186"/>
    </source>
</evidence>
<dbReference type="STRING" id="563176.SAMN04488090_4790"/>
<comment type="subcellular location">
    <subcellularLocation>
        <location evidence="1 5">Cytoplasm</location>
    </subcellularLocation>
</comment>
<dbReference type="Pfam" id="PF05194">
    <property type="entry name" value="UreE_C"/>
    <property type="match status" value="1"/>
</dbReference>
<evidence type="ECO:0000256" key="2">
    <source>
        <dbReference type="ARBA" id="ARBA00022490"/>
    </source>
</evidence>
<dbReference type="Proteomes" id="UP000198901">
    <property type="component" value="Unassembled WGS sequence"/>
</dbReference>
<protein>
    <recommendedName>
        <fullName evidence="5">Urease accessory protein UreE</fullName>
    </recommendedName>
</protein>
<dbReference type="GO" id="GO:0019627">
    <property type="term" value="P:urea metabolic process"/>
    <property type="evidence" value="ECO:0007669"/>
    <property type="project" value="InterPro"/>
</dbReference>
<dbReference type="InterPro" id="IPR007864">
    <property type="entry name" value="UreE_C_dom"/>
</dbReference>
<comment type="function">
    <text evidence="5">Involved in urease metallocenter assembly. Binds nickel. Probably functions as a nickel donor during metallocenter assembly.</text>
</comment>
<dbReference type="InterPro" id="IPR004029">
    <property type="entry name" value="UreE_N"/>
</dbReference>
<dbReference type="Gene3D" id="3.30.70.790">
    <property type="entry name" value="UreE, C-terminal domain"/>
    <property type="match status" value="1"/>
</dbReference>
<gene>
    <name evidence="5" type="primary">ureE</name>
    <name evidence="7" type="ORF">SAMN04488090_4790</name>
</gene>
<keyword evidence="3 5" id="KW-0533">Nickel</keyword>
<dbReference type="PIRSF" id="PIRSF036402">
    <property type="entry name" value="Ureas_acces_UreE"/>
    <property type="match status" value="1"/>
</dbReference>
<dbReference type="NCBIfam" id="NF009754">
    <property type="entry name" value="PRK13261.1-6"/>
    <property type="match status" value="1"/>
</dbReference>
<keyword evidence="2 5" id="KW-0963">Cytoplasm</keyword>
<dbReference type="GO" id="GO:0016151">
    <property type="term" value="F:nickel cation binding"/>
    <property type="evidence" value="ECO:0007669"/>
    <property type="project" value="UniProtKB-UniRule"/>
</dbReference>
<keyword evidence="8" id="KW-1185">Reference proteome</keyword>
<dbReference type="OrthoDB" id="9810882at2"/>
<dbReference type="EMBL" id="FNGS01000012">
    <property type="protein sequence ID" value="SDN03258.1"/>
    <property type="molecule type" value="Genomic_DNA"/>
</dbReference>
<dbReference type="Gene3D" id="2.60.260.20">
    <property type="entry name" value="Urease metallochaperone UreE, N-terminal domain"/>
    <property type="match status" value="1"/>
</dbReference>
<dbReference type="AlphaFoldDB" id="A0A1G9Y2H7"/>
<evidence type="ECO:0000256" key="1">
    <source>
        <dbReference type="ARBA" id="ARBA00004496"/>
    </source>
</evidence>
<feature type="domain" description="UreE urease accessory N-terminal" evidence="6">
    <location>
        <begin position="2"/>
        <end position="68"/>
    </location>
</feature>
<dbReference type="SMART" id="SM00988">
    <property type="entry name" value="UreE_N"/>
    <property type="match status" value="1"/>
</dbReference>
<dbReference type="SUPFAM" id="SSF69737">
    <property type="entry name" value="Urease metallochaperone UreE, C-terminal domain"/>
    <property type="match status" value="1"/>
</dbReference>
<dbReference type="GO" id="GO:0006457">
    <property type="term" value="P:protein folding"/>
    <property type="evidence" value="ECO:0007669"/>
    <property type="project" value="InterPro"/>
</dbReference>
<evidence type="ECO:0000313" key="8">
    <source>
        <dbReference type="Proteomes" id="UP000198901"/>
    </source>
</evidence>